<name>A0A4C1V5L0_EUMVA</name>
<proteinExistence type="predicted"/>
<keyword evidence="2" id="KW-1185">Reference proteome</keyword>
<sequence length="140" mass="15210">MSFLTRSSKPLASCLEVRLECCHRFSDGGRQAAGAGDSSPTPLDLARLYMQQSRAVIDLAANTETGRLGRQDDTTLTEYVREVTVAAVVFRPGSESSDSPLPLSKIIPTQEGGDSPLFAVRICKKKDCGRIYVSSERIKT</sequence>
<dbReference type="EMBL" id="BGZK01000275">
    <property type="protein sequence ID" value="GBP33547.1"/>
    <property type="molecule type" value="Genomic_DNA"/>
</dbReference>
<comment type="caution">
    <text evidence="1">The sequence shown here is derived from an EMBL/GenBank/DDBJ whole genome shotgun (WGS) entry which is preliminary data.</text>
</comment>
<reference evidence="1 2" key="1">
    <citation type="journal article" date="2019" name="Commun. Biol.">
        <title>The bagworm genome reveals a unique fibroin gene that provides high tensile strength.</title>
        <authorList>
            <person name="Kono N."/>
            <person name="Nakamura H."/>
            <person name="Ohtoshi R."/>
            <person name="Tomita M."/>
            <person name="Numata K."/>
            <person name="Arakawa K."/>
        </authorList>
    </citation>
    <scope>NUCLEOTIDE SEQUENCE [LARGE SCALE GENOMIC DNA]</scope>
</reference>
<dbReference type="Proteomes" id="UP000299102">
    <property type="component" value="Unassembled WGS sequence"/>
</dbReference>
<dbReference type="AlphaFoldDB" id="A0A4C1V5L0"/>
<gene>
    <name evidence="1" type="ORF">EVAR_28702_1</name>
</gene>
<evidence type="ECO:0000313" key="2">
    <source>
        <dbReference type="Proteomes" id="UP000299102"/>
    </source>
</evidence>
<evidence type="ECO:0000313" key="1">
    <source>
        <dbReference type="EMBL" id="GBP33547.1"/>
    </source>
</evidence>
<protein>
    <submittedName>
        <fullName evidence="1">Uncharacterized protein</fullName>
    </submittedName>
</protein>
<accession>A0A4C1V5L0</accession>
<organism evidence="1 2">
    <name type="scientific">Eumeta variegata</name>
    <name type="common">Bagworm moth</name>
    <name type="synonym">Eumeta japonica</name>
    <dbReference type="NCBI Taxonomy" id="151549"/>
    <lineage>
        <taxon>Eukaryota</taxon>
        <taxon>Metazoa</taxon>
        <taxon>Ecdysozoa</taxon>
        <taxon>Arthropoda</taxon>
        <taxon>Hexapoda</taxon>
        <taxon>Insecta</taxon>
        <taxon>Pterygota</taxon>
        <taxon>Neoptera</taxon>
        <taxon>Endopterygota</taxon>
        <taxon>Lepidoptera</taxon>
        <taxon>Glossata</taxon>
        <taxon>Ditrysia</taxon>
        <taxon>Tineoidea</taxon>
        <taxon>Psychidae</taxon>
        <taxon>Oiketicinae</taxon>
        <taxon>Eumeta</taxon>
    </lineage>
</organism>